<name>A0A1D7Y687_9ACTN</name>
<proteinExistence type="predicted"/>
<dbReference type="Proteomes" id="UP000094960">
    <property type="component" value="Chromosome"/>
</dbReference>
<dbReference type="KEGG" id="spun:BFF78_08205"/>
<sequence>MTSLAERAHAAAVFIRHNTAVSPHGRYRGEEHARTAVRLAAALGLSLNHIATAPDWQRRRTTPGEPVLATATCPDTNEKYVFLARFPIYDDEPFELLGPCPECSSQVPLATVRHLADLGTHLALPPLRPEDIAHTNTVPDTFTGDEGHTSTCSYSEIR</sequence>
<reference evidence="3" key="1">
    <citation type="submission" date="2016-09" db="EMBL/GenBank/DDBJ databases">
        <title>Streptomyces puniciscabiei strain:TW1S1 Genome sequencing and assembly.</title>
        <authorList>
            <person name="Kim M.-K."/>
            <person name="Kim S.B."/>
        </authorList>
    </citation>
    <scope>NUCLEOTIDE SEQUENCE [LARGE SCALE GENOMIC DNA]</scope>
    <source>
        <strain evidence="3">TW1S1</strain>
    </source>
</reference>
<accession>A0A1D7Y687</accession>
<evidence type="ECO:0000313" key="3">
    <source>
        <dbReference type="Proteomes" id="UP000094960"/>
    </source>
</evidence>
<organism evidence="2 3">
    <name type="scientific">Streptomyces fodineus</name>
    <dbReference type="NCBI Taxonomy" id="1904616"/>
    <lineage>
        <taxon>Bacteria</taxon>
        <taxon>Bacillati</taxon>
        <taxon>Actinomycetota</taxon>
        <taxon>Actinomycetes</taxon>
        <taxon>Kitasatosporales</taxon>
        <taxon>Streptomycetaceae</taxon>
        <taxon>Streptomyces</taxon>
    </lineage>
</organism>
<keyword evidence="3" id="KW-1185">Reference proteome</keyword>
<evidence type="ECO:0000256" key="1">
    <source>
        <dbReference type="SAM" id="MobiDB-lite"/>
    </source>
</evidence>
<protein>
    <submittedName>
        <fullName evidence="2">Uncharacterized protein</fullName>
    </submittedName>
</protein>
<evidence type="ECO:0000313" key="2">
    <source>
        <dbReference type="EMBL" id="AOR31026.1"/>
    </source>
</evidence>
<feature type="compositionally biased region" description="Polar residues" evidence="1">
    <location>
        <begin position="149"/>
        <end position="158"/>
    </location>
</feature>
<feature type="region of interest" description="Disordered" evidence="1">
    <location>
        <begin position="137"/>
        <end position="158"/>
    </location>
</feature>
<dbReference type="AlphaFoldDB" id="A0A1D7Y687"/>
<gene>
    <name evidence="2" type="ORF">BFF78_08205</name>
</gene>
<dbReference type="RefSeq" id="WP_069777674.1">
    <property type="nucleotide sequence ID" value="NZ_CP017248.1"/>
</dbReference>
<dbReference type="EMBL" id="CP017248">
    <property type="protein sequence ID" value="AOR31026.1"/>
    <property type="molecule type" value="Genomic_DNA"/>
</dbReference>